<dbReference type="InterPro" id="IPR029063">
    <property type="entry name" value="SAM-dependent_MTases_sf"/>
</dbReference>
<dbReference type="PIRSF" id="PIRSF017393">
    <property type="entry name" value="MTase_SAV2177"/>
    <property type="match status" value="1"/>
</dbReference>
<protein>
    <submittedName>
        <fullName evidence="1">S-adenosyl methyltransferase</fullName>
    </submittedName>
</protein>
<keyword evidence="1" id="KW-0489">Methyltransferase</keyword>
<keyword evidence="1" id="KW-0808">Transferase</keyword>
<dbReference type="GO" id="GO:0032259">
    <property type="term" value="P:methylation"/>
    <property type="evidence" value="ECO:0007669"/>
    <property type="project" value="UniProtKB-KW"/>
</dbReference>
<evidence type="ECO:0000313" key="1">
    <source>
        <dbReference type="EMBL" id="TQM38950.1"/>
    </source>
</evidence>
<dbReference type="RefSeq" id="WP_246122526.1">
    <property type="nucleotide sequence ID" value="NZ_VFPH01000002.1"/>
</dbReference>
<dbReference type="InterPro" id="IPR006764">
    <property type="entry name" value="SAM_dep_MeTrfase_SAV2177_type"/>
</dbReference>
<gene>
    <name evidence="1" type="ORF">FB388_6201</name>
</gene>
<dbReference type="Gene3D" id="3.40.50.150">
    <property type="entry name" value="Vaccinia Virus protein VP39"/>
    <property type="match status" value="1"/>
</dbReference>
<reference evidence="1 2" key="1">
    <citation type="submission" date="2019-06" db="EMBL/GenBank/DDBJ databases">
        <title>Sequencing the genomes of 1000 actinobacteria strains.</title>
        <authorList>
            <person name="Klenk H.-P."/>
        </authorList>
    </citation>
    <scope>NUCLEOTIDE SEQUENCE [LARGE SCALE GENOMIC DNA]</scope>
    <source>
        <strain evidence="1 2">DSM 45511</strain>
    </source>
</reference>
<accession>A0A543FYN4</accession>
<dbReference type="GO" id="GO:0008168">
    <property type="term" value="F:methyltransferase activity"/>
    <property type="evidence" value="ECO:0007669"/>
    <property type="project" value="UniProtKB-KW"/>
</dbReference>
<dbReference type="SUPFAM" id="SSF53335">
    <property type="entry name" value="S-adenosyl-L-methionine-dependent methyltransferases"/>
    <property type="match status" value="1"/>
</dbReference>
<dbReference type="AlphaFoldDB" id="A0A543FYN4"/>
<name>A0A543FYN4_9PSEU</name>
<organism evidence="1 2">
    <name type="scientific">Pseudonocardia cypriaca</name>
    <dbReference type="NCBI Taxonomy" id="882449"/>
    <lineage>
        <taxon>Bacteria</taxon>
        <taxon>Bacillati</taxon>
        <taxon>Actinomycetota</taxon>
        <taxon>Actinomycetes</taxon>
        <taxon>Pseudonocardiales</taxon>
        <taxon>Pseudonocardiaceae</taxon>
        <taxon>Pseudonocardia</taxon>
    </lineage>
</organism>
<dbReference type="Proteomes" id="UP000319818">
    <property type="component" value="Unassembled WGS sequence"/>
</dbReference>
<comment type="caution">
    <text evidence="1">The sequence shown here is derived from an EMBL/GenBank/DDBJ whole genome shotgun (WGS) entry which is preliminary data.</text>
</comment>
<dbReference type="EMBL" id="VFPH01000002">
    <property type="protein sequence ID" value="TQM38950.1"/>
    <property type="molecule type" value="Genomic_DNA"/>
</dbReference>
<proteinExistence type="predicted"/>
<evidence type="ECO:0000313" key="2">
    <source>
        <dbReference type="Proteomes" id="UP000319818"/>
    </source>
</evidence>
<dbReference type="Pfam" id="PF04672">
    <property type="entry name" value="Methyltransf_19"/>
    <property type="match status" value="1"/>
</dbReference>
<sequence length="270" mass="29605">MADARDELEPNHRIRPDVPGAARIWNYWMGGKDNYEADRAAGDAALQLFDMRAVATQSRQFLIRVVRFLTAEAGIRQFLDVGTGLPTMQNTHEIAQAIAPDARVVYVDNDPIVLAHARALLVNTSPEGVTTYVDADYHDPDLVIAEARKVLDLDEPIAVLFMGVLGHARSFEAARSIVARVMDATPSGSYLAVNDSNDINPDFVRLCENYKATGAVPYIPQPIAQIRSYFADLELVEPGVVPITQWRPDPTDIGEVAPLEETTGAVGRKP</sequence>
<keyword evidence="2" id="KW-1185">Reference proteome</keyword>